<keyword evidence="3" id="KW-1185">Reference proteome</keyword>
<proteinExistence type="predicted"/>
<comment type="caution">
    <text evidence="2">The sequence shown here is derived from an EMBL/GenBank/DDBJ whole genome shotgun (WGS) entry which is preliminary data.</text>
</comment>
<sequence>MIITLFTVLLRPRKDFLTYSSTECGMTELQTKNVAGYCQSSSQDMNTEERAGSFPVSPELIQIKAVSEDEVRRRIDAFIRSKRCEVDERNIREFISPVLAESETSCARTEAVYIHREGEKSHISLKKVENTYGPQTRLSANEDSTFKKYLRVPLDVQRAEAVEERLANMEAHLNTKSGTNDIFARIKSLEQRISFLEGVSPEYFKNGIPKTNRTSKLSSSNCESQFGENQKDHDSLSEIDSRILQLKQALRQKAQYNNVYPG</sequence>
<name>A0AAV2I8E9_LYMST</name>
<protein>
    <submittedName>
        <fullName evidence="2">Uncharacterized protein</fullName>
    </submittedName>
</protein>
<gene>
    <name evidence="2" type="ORF">GSLYS_00015444001</name>
</gene>
<evidence type="ECO:0000313" key="3">
    <source>
        <dbReference type="Proteomes" id="UP001497497"/>
    </source>
</evidence>
<dbReference type="EMBL" id="CAXITT010000454">
    <property type="protein sequence ID" value="CAL1541838.1"/>
    <property type="molecule type" value="Genomic_DNA"/>
</dbReference>
<dbReference type="Proteomes" id="UP001497497">
    <property type="component" value="Unassembled WGS sequence"/>
</dbReference>
<organism evidence="2 3">
    <name type="scientific">Lymnaea stagnalis</name>
    <name type="common">Great pond snail</name>
    <name type="synonym">Helix stagnalis</name>
    <dbReference type="NCBI Taxonomy" id="6523"/>
    <lineage>
        <taxon>Eukaryota</taxon>
        <taxon>Metazoa</taxon>
        <taxon>Spiralia</taxon>
        <taxon>Lophotrochozoa</taxon>
        <taxon>Mollusca</taxon>
        <taxon>Gastropoda</taxon>
        <taxon>Heterobranchia</taxon>
        <taxon>Euthyneura</taxon>
        <taxon>Panpulmonata</taxon>
        <taxon>Hygrophila</taxon>
        <taxon>Lymnaeoidea</taxon>
        <taxon>Lymnaeidae</taxon>
        <taxon>Lymnaea</taxon>
    </lineage>
</organism>
<dbReference type="AlphaFoldDB" id="A0AAV2I8E9"/>
<accession>A0AAV2I8E9</accession>
<feature type="region of interest" description="Disordered" evidence="1">
    <location>
        <begin position="207"/>
        <end position="234"/>
    </location>
</feature>
<feature type="compositionally biased region" description="Polar residues" evidence="1">
    <location>
        <begin position="209"/>
        <end position="228"/>
    </location>
</feature>
<reference evidence="2 3" key="1">
    <citation type="submission" date="2024-04" db="EMBL/GenBank/DDBJ databases">
        <authorList>
            <consortium name="Genoscope - CEA"/>
            <person name="William W."/>
        </authorList>
    </citation>
    <scope>NUCLEOTIDE SEQUENCE [LARGE SCALE GENOMIC DNA]</scope>
</reference>
<evidence type="ECO:0000313" key="2">
    <source>
        <dbReference type="EMBL" id="CAL1541838.1"/>
    </source>
</evidence>
<evidence type="ECO:0000256" key="1">
    <source>
        <dbReference type="SAM" id="MobiDB-lite"/>
    </source>
</evidence>